<feature type="domain" description="F5/8 type C" evidence="1">
    <location>
        <begin position="1"/>
        <end position="69"/>
    </location>
</feature>
<protein>
    <recommendedName>
        <fullName evidence="1">F5/8 type C domain-containing protein</fullName>
    </recommendedName>
</protein>
<dbReference type="InterPro" id="IPR008979">
    <property type="entry name" value="Galactose-bd-like_sf"/>
</dbReference>
<gene>
    <name evidence="2" type="primary">Mox1</name>
    <name evidence="2" type="ORF">BRAFLDRAFT_249693</name>
</gene>
<feature type="non-terminal residue" evidence="2">
    <location>
        <position position="69"/>
    </location>
</feature>
<dbReference type="Pfam" id="PF00754">
    <property type="entry name" value="F5_F8_type_C"/>
    <property type="match status" value="1"/>
</dbReference>
<name>C3XTA8_BRAFL</name>
<dbReference type="PANTHER" id="PTHR24543:SF325">
    <property type="entry name" value="F5_8 TYPE C DOMAIN-CONTAINING PROTEIN"/>
    <property type="match status" value="1"/>
</dbReference>
<evidence type="ECO:0000313" key="2">
    <source>
        <dbReference type="EMBL" id="EEN68697.1"/>
    </source>
</evidence>
<dbReference type="PANTHER" id="PTHR24543">
    <property type="entry name" value="MULTICOPPER OXIDASE-RELATED"/>
    <property type="match status" value="1"/>
</dbReference>
<dbReference type="SUPFAM" id="SSF49785">
    <property type="entry name" value="Galactose-binding domain-like"/>
    <property type="match status" value="1"/>
</dbReference>
<accession>C3XTA8</accession>
<evidence type="ECO:0000259" key="1">
    <source>
        <dbReference type="PROSITE" id="PS50022"/>
    </source>
</evidence>
<dbReference type="Gene3D" id="2.60.120.260">
    <property type="entry name" value="Galactose-binding domain-like"/>
    <property type="match status" value="1"/>
</dbReference>
<dbReference type="eggNOG" id="KOG3516">
    <property type="taxonomic scope" value="Eukaryota"/>
</dbReference>
<dbReference type="InParanoid" id="C3XTA8"/>
<proteinExistence type="predicted"/>
<dbReference type="InterPro" id="IPR000421">
    <property type="entry name" value="FA58C"/>
</dbReference>
<dbReference type="PROSITE" id="PS50022">
    <property type="entry name" value="FA58C_3"/>
    <property type="match status" value="1"/>
</dbReference>
<organism evidence="2">
    <name type="scientific">Branchiostoma floridae</name>
    <name type="common">Florida lancelet</name>
    <name type="synonym">Amphioxus</name>
    <dbReference type="NCBI Taxonomy" id="7739"/>
    <lineage>
        <taxon>Eukaryota</taxon>
        <taxon>Metazoa</taxon>
        <taxon>Chordata</taxon>
        <taxon>Cephalochordata</taxon>
        <taxon>Leptocardii</taxon>
        <taxon>Amphioxiformes</taxon>
        <taxon>Branchiostomatidae</taxon>
        <taxon>Branchiostoma</taxon>
    </lineage>
</organism>
<dbReference type="EMBL" id="GG666462">
    <property type="protein sequence ID" value="EEN68697.1"/>
    <property type="molecule type" value="Genomic_DNA"/>
</dbReference>
<dbReference type="PROSITE" id="PS01285">
    <property type="entry name" value="FA58C_1"/>
    <property type="match status" value="1"/>
</dbReference>
<reference evidence="2" key="1">
    <citation type="journal article" date="2008" name="Nature">
        <title>The amphioxus genome and the evolution of the chordate karyotype.</title>
        <authorList>
            <consortium name="US DOE Joint Genome Institute (JGI-PGF)"/>
            <person name="Putnam N.H."/>
            <person name="Butts T."/>
            <person name="Ferrier D.E.K."/>
            <person name="Furlong R.F."/>
            <person name="Hellsten U."/>
            <person name="Kawashima T."/>
            <person name="Robinson-Rechavi M."/>
            <person name="Shoguchi E."/>
            <person name="Terry A."/>
            <person name="Yu J.-K."/>
            <person name="Benito-Gutierrez E.L."/>
            <person name="Dubchak I."/>
            <person name="Garcia-Fernandez J."/>
            <person name="Gibson-Brown J.J."/>
            <person name="Grigoriev I.V."/>
            <person name="Horton A.C."/>
            <person name="de Jong P.J."/>
            <person name="Jurka J."/>
            <person name="Kapitonov V.V."/>
            <person name="Kohara Y."/>
            <person name="Kuroki Y."/>
            <person name="Lindquist E."/>
            <person name="Lucas S."/>
            <person name="Osoegawa K."/>
            <person name="Pennacchio L.A."/>
            <person name="Salamov A.A."/>
            <person name="Satou Y."/>
            <person name="Sauka-Spengler T."/>
            <person name="Schmutz J."/>
            <person name="Shin-I T."/>
            <person name="Toyoda A."/>
            <person name="Bronner-Fraser M."/>
            <person name="Fujiyama A."/>
            <person name="Holland L.Z."/>
            <person name="Holland P.W.H."/>
            <person name="Satoh N."/>
            <person name="Rokhsar D.S."/>
        </authorList>
    </citation>
    <scope>NUCLEOTIDE SEQUENCE [LARGE SCALE GENOMIC DNA]</scope>
    <source>
        <strain evidence="2">S238N-H82</strain>
        <tissue evidence="2">Testes</tissue>
    </source>
</reference>
<dbReference type="AlphaFoldDB" id="C3XTA8"/>
<sequence length="69" mass="8244">MTIIFCYPPTGDGGWSASRDDFSQYLTFDLMDRSRITAIATQGRFNSDEWVKEYNIQFSDNRWQWRTYS</sequence>
<dbReference type="STRING" id="7739.C3XTA8"/>